<dbReference type="GeneID" id="7200192"/>
<gene>
    <name evidence="3" type="ORF">PHATRDRAFT_34746</name>
</gene>
<evidence type="ECO:0000256" key="1">
    <source>
        <dbReference type="SAM" id="MobiDB-lite"/>
    </source>
</evidence>
<proteinExistence type="predicted"/>
<feature type="signal peptide" evidence="2">
    <location>
        <begin position="1"/>
        <end position="26"/>
    </location>
</feature>
<reference evidence="3 4" key="1">
    <citation type="journal article" date="2008" name="Nature">
        <title>The Phaeodactylum genome reveals the evolutionary history of diatom genomes.</title>
        <authorList>
            <person name="Bowler C."/>
            <person name="Allen A.E."/>
            <person name="Badger J.H."/>
            <person name="Grimwood J."/>
            <person name="Jabbari K."/>
            <person name="Kuo A."/>
            <person name="Maheswari U."/>
            <person name="Martens C."/>
            <person name="Maumus F."/>
            <person name="Otillar R.P."/>
            <person name="Rayko E."/>
            <person name="Salamov A."/>
            <person name="Vandepoele K."/>
            <person name="Beszteri B."/>
            <person name="Gruber A."/>
            <person name="Heijde M."/>
            <person name="Katinka M."/>
            <person name="Mock T."/>
            <person name="Valentin K."/>
            <person name="Verret F."/>
            <person name="Berges J.A."/>
            <person name="Brownlee C."/>
            <person name="Cadoret J.P."/>
            <person name="Chiovitti A."/>
            <person name="Choi C.J."/>
            <person name="Coesel S."/>
            <person name="De Martino A."/>
            <person name="Detter J.C."/>
            <person name="Durkin C."/>
            <person name="Falciatore A."/>
            <person name="Fournet J."/>
            <person name="Haruta M."/>
            <person name="Huysman M.J."/>
            <person name="Jenkins B.D."/>
            <person name="Jiroutova K."/>
            <person name="Jorgensen R.E."/>
            <person name="Joubert Y."/>
            <person name="Kaplan A."/>
            <person name="Kroger N."/>
            <person name="Kroth P.G."/>
            <person name="La Roche J."/>
            <person name="Lindquist E."/>
            <person name="Lommer M."/>
            <person name="Martin-Jezequel V."/>
            <person name="Lopez P.J."/>
            <person name="Lucas S."/>
            <person name="Mangogna M."/>
            <person name="McGinnis K."/>
            <person name="Medlin L.K."/>
            <person name="Montsant A."/>
            <person name="Oudot-Le Secq M.P."/>
            <person name="Napoli C."/>
            <person name="Obornik M."/>
            <person name="Parker M.S."/>
            <person name="Petit J.L."/>
            <person name="Porcel B.M."/>
            <person name="Poulsen N."/>
            <person name="Robison M."/>
            <person name="Rychlewski L."/>
            <person name="Rynearson T.A."/>
            <person name="Schmutz J."/>
            <person name="Shapiro H."/>
            <person name="Siaut M."/>
            <person name="Stanley M."/>
            <person name="Sussman M.R."/>
            <person name="Taylor A.R."/>
            <person name="Vardi A."/>
            <person name="von Dassow P."/>
            <person name="Vyverman W."/>
            <person name="Willis A."/>
            <person name="Wyrwicz L.S."/>
            <person name="Rokhsar D.S."/>
            <person name="Weissenbach J."/>
            <person name="Armbrust E.V."/>
            <person name="Green B.R."/>
            <person name="Van de Peer Y."/>
            <person name="Grigoriev I.V."/>
        </authorList>
    </citation>
    <scope>NUCLEOTIDE SEQUENCE [LARGE SCALE GENOMIC DNA]</scope>
    <source>
        <strain evidence="3 4">CCAP 1055/1</strain>
    </source>
</reference>
<dbReference type="HOGENOM" id="CLU_951458_0_0_1"/>
<evidence type="ECO:0000256" key="2">
    <source>
        <dbReference type="SAM" id="SignalP"/>
    </source>
</evidence>
<keyword evidence="2" id="KW-0732">Signal</keyword>
<keyword evidence="4" id="KW-1185">Reference proteome</keyword>
<feature type="region of interest" description="Disordered" evidence="1">
    <location>
        <begin position="71"/>
        <end position="140"/>
    </location>
</feature>
<evidence type="ECO:0000313" key="4">
    <source>
        <dbReference type="Proteomes" id="UP000000759"/>
    </source>
</evidence>
<dbReference type="OrthoDB" id="44377at2759"/>
<feature type="chain" id="PRO_5002855105" evidence="2">
    <location>
        <begin position="27"/>
        <end position="275"/>
    </location>
</feature>
<dbReference type="EMBL" id="CM000609">
    <property type="protein sequence ID" value="EEC48997.1"/>
    <property type="molecule type" value="Genomic_DNA"/>
</dbReference>
<organism evidence="3 4">
    <name type="scientific">Phaeodactylum tricornutum (strain CCAP 1055/1)</name>
    <dbReference type="NCBI Taxonomy" id="556484"/>
    <lineage>
        <taxon>Eukaryota</taxon>
        <taxon>Sar</taxon>
        <taxon>Stramenopiles</taxon>
        <taxon>Ochrophyta</taxon>
        <taxon>Bacillariophyta</taxon>
        <taxon>Bacillariophyceae</taxon>
        <taxon>Bacillariophycidae</taxon>
        <taxon>Naviculales</taxon>
        <taxon>Phaeodactylaceae</taxon>
        <taxon>Phaeodactylum</taxon>
    </lineage>
</organism>
<reference evidence="4" key="2">
    <citation type="submission" date="2008-08" db="EMBL/GenBank/DDBJ databases">
        <authorList>
            <consortium name="Diatom Consortium"/>
            <person name="Grigoriev I."/>
            <person name="Grimwood J."/>
            <person name="Kuo A."/>
            <person name="Otillar R.P."/>
            <person name="Salamov A."/>
            <person name="Detter J.C."/>
            <person name="Lindquist E."/>
            <person name="Shapiro H."/>
            <person name="Lucas S."/>
            <person name="Glavina del Rio T."/>
            <person name="Pitluck S."/>
            <person name="Rokhsar D."/>
            <person name="Bowler C."/>
        </authorList>
    </citation>
    <scope>GENOME REANNOTATION</scope>
    <source>
        <strain evidence="4">CCAP 1055/1</strain>
    </source>
</reference>
<dbReference type="Proteomes" id="UP000000759">
    <property type="component" value="Chromosome 6"/>
</dbReference>
<dbReference type="RefSeq" id="XP_002179174.1">
    <property type="nucleotide sequence ID" value="XM_002179138.1"/>
</dbReference>
<dbReference type="KEGG" id="pti:PHATRDRAFT_34746"/>
<protein>
    <submittedName>
        <fullName evidence="3">Uncharacterized protein</fullName>
    </submittedName>
</protein>
<dbReference type="AlphaFoldDB" id="B7FWK0"/>
<feature type="compositionally biased region" description="Basic and acidic residues" evidence="1">
    <location>
        <begin position="117"/>
        <end position="128"/>
    </location>
</feature>
<dbReference type="InParanoid" id="B7FWK0"/>
<dbReference type="eggNOG" id="ENOG502RWDJ">
    <property type="taxonomic scope" value="Eukaryota"/>
</dbReference>
<dbReference type="PaxDb" id="2850-Phatr34746"/>
<feature type="non-terminal residue" evidence="3">
    <location>
        <position position="275"/>
    </location>
</feature>
<evidence type="ECO:0000313" key="3">
    <source>
        <dbReference type="EMBL" id="EEC48997.1"/>
    </source>
</evidence>
<sequence length="275" mass="30995">MAMSFYRSVEIMFLCGALLLRARSDAFLIQSLGQVKVSALCSFSSCSLVSTRCLGKKDDDDYSPQIELVEEEDDYERDEDWTPDREKSKQRRLQARVYAESVRQQQEAPRSAPAKITPDKLREDDSTRPKASPYTEEEEDVIAAMGGKTSNPSRKREQGFLGDSTLNEIATDYGVPVCYLADVLCMWGVPVPIQVHDRLGDLVTGEQAFSILEAINSLDISALHDRYSNHNLIQLCAEYDIELQTAFEMAMKEGWSLPFGVNTCLRVEQSDELVR</sequence>
<name>B7FWK0_PHATC</name>
<accession>B7FWK0</accession>